<dbReference type="GO" id="GO:0061630">
    <property type="term" value="F:ubiquitin protein ligase activity"/>
    <property type="evidence" value="ECO:0007669"/>
    <property type="project" value="TreeGrafter"/>
</dbReference>
<reference evidence="6" key="2">
    <citation type="submission" date="2025-08" db="UniProtKB">
        <authorList>
            <consortium name="Ensembl"/>
        </authorList>
    </citation>
    <scope>IDENTIFICATION</scope>
</reference>
<dbReference type="InterPro" id="IPR036885">
    <property type="entry name" value="SWIB_MDM2_dom_sf"/>
</dbReference>
<feature type="transmembrane region" description="Helical" evidence="4">
    <location>
        <begin position="7"/>
        <end position="29"/>
    </location>
</feature>
<keyword evidence="4" id="KW-0472">Membrane</keyword>
<dbReference type="InterPro" id="IPR003121">
    <property type="entry name" value="SWIB_MDM2_domain"/>
</dbReference>
<accession>A0A8C3BWF5</accession>
<evidence type="ECO:0000256" key="4">
    <source>
        <dbReference type="SAM" id="Phobius"/>
    </source>
</evidence>
<evidence type="ECO:0000313" key="6">
    <source>
        <dbReference type="Ensembl" id="ENSCMMP00000011047.1"/>
    </source>
</evidence>
<dbReference type="GO" id="GO:0043066">
    <property type="term" value="P:negative regulation of apoptotic process"/>
    <property type="evidence" value="ECO:0007669"/>
    <property type="project" value="TreeGrafter"/>
</dbReference>
<sequence>QPSERGYTRILFAVVTSPAAFNLMFPLVFELETAKPVCVIFYLGQYIMSKQLYDEKEQHIVHCANDLLGDLFGVTSFSVKEHRRVYSMICRNLVAINQQGKPVWEIGLGKIQLMCSGRYVQDALTSVSQ</sequence>
<dbReference type="AlphaFoldDB" id="A0A8C3BWF5"/>
<feature type="domain" description="DM2" evidence="5">
    <location>
        <begin position="12"/>
        <end position="95"/>
    </location>
</feature>
<dbReference type="PANTHER" id="PTHR46858:SF13">
    <property type="entry name" value="E3 UBIQUITIN-PROTEIN LIGASE MDM2"/>
    <property type="match status" value="1"/>
</dbReference>
<evidence type="ECO:0000256" key="1">
    <source>
        <dbReference type="ARBA" id="ARBA00022723"/>
    </source>
</evidence>
<evidence type="ECO:0000259" key="5">
    <source>
        <dbReference type="PROSITE" id="PS51925"/>
    </source>
</evidence>
<dbReference type="PANTHER" id="PTHR46858">
    <property type="entry name" value="OS05G0521000 PROTEIN"/>
    <property type="match status" value="1"/>
</dbReference>
<name>A0A8C3BWF5_CAIMO</name>
<dbReference type="Gene3D" id="1.10.245.10">
    <property type="entry name" value="SWIB/MDM2 domain"/>
    <property type="match status" value="1"/>
</dbReference>
<evidence type="ECO:0000256" key="3">
    <source>
        <dbReference type="ARBA" id="ARBA00022833"/>
    </source>
</evidence>
<keyword evidence="2" id="KW-0863">Zinc-finger</keyword>
<reference evidence="6" key="1">
    <citation type="submission" date="2018-09" db="EMBL/GenBank/DDBJ databases">
        <title>Common duck and Muscovy duck high density SNP chip.</title>
        <authorList>
            <person name="Vignal A."/>
            <person name="Thebault N."/>
            <person name="Warren W.C."/>
        </authorList>
    </citation>
    <scope>NUCLEOTIDE SEQUENCE [LARGE SCALE GENOMIC DNA]</scope>
</reference>
<keyword evidence="1" id="KW-0479">Metal-binding</keyword>
<dbReference type="GO" id="GO:0016567">
    <property type="term" value="P:protein ubiquitination"/>
    <property type="evidence" value="ECO:0007669"/>
    <property type="project" value="TreeGrafter"/>
</dbReference>
<reference evidence="6" key="3">
    <citation type="submission" date="2025-09" db="UniProtKB">
        <authorList>
            <consortium name="Ensembl"/>
        </authorList>
    </citation>
    <scope>IDENTIFICATION</scope>
</reference>
<dbReference type="GO" id="GO:0008270">
    <property type="term" value="F:zinc ion binding"/>
    <property type="evidence" value="ECO:0007669"/>
    <property type="project" value="UniProtKB-KW"/>
</dbReference>
<keyword evidence="7" id="KW-1185">Reference proteome</keyword>
<dbReference type="Proteomes" id="UP000694556">
    <property type="component" value="Chromosome 1"/>
</dbReference>
<dbReference type="PROSITE" id="PS51925">
    <property type="entry name" value="SWIB_MDM2"/>
    <property type="match status" value="1"/>
</dbReference>
<dbReference type="Ensembl" id="ENSCMMT00000012146.1">
    <property type="protein sequence ID" value="ENSCMMP00000011047.1"/>
    <property type="gene ID" value="ENSCMMG00000006950.1"/>
</dbReference>
<keyword evidence="4" id="KW-0812">Transmembrane</keyword>
<proteinExistence type="predicted"/>
<evidence type="ECO:0000256" key="2">
    <source>
        <dbReference type="ARBA" id="ARBA00022771"/>
    </source>
</evidence>
<dbReference type="GO" id="GO:0002039">
    <property type="term" value="F:p53 binding"/>
    <property type="evidence" value="ECO:0007669"/>
    <property type="project" value="TreeGrafter"/>
</dbReference>
<dbReference type="SUPFAM" id="SSF47592">
    <property type="entry name" value="SWIB/MDM2 domain"/>
    <property type="match status" value="1"/>
</dbReference>
<keyword evidence="3" id="KW-0862">Zinc</keyword>
<protein>
    <recommendedName>
        <fullName evidence="5">DM2 domain-containing protein</fullName>
    </recommendedName>
</protein>
<organism evidence="6 7">
    <name type="scientific">Cairina moschata</name>
    <name type="common">Muscovy duck</name>
    <dbReference type="NCBI Taxonomy" id="8855"/>
    <lineage>
        <taxon>Eukaryota</taxon>
        <taxon>Metazoa</taxon>
        <taxon>Chordata</taxon>
        <taxon>Craniata</taxon>
        <taxon>Vertebrata</taxon>
        <taxon>Euteleostomi</taxon>
        <taxon>Archelosauria</taxon>
        <taxon>Archosauria</taxon>
        <taxon>Dinosauria</taxon>
        <taxon>Saurischia</taxon>
        <taxon>Theropoda</taxon>
        <taxon>Coelurosauria</taxon>
        <taxon>Aves</taxon>
        <taxon>Neognathae</taxon>
        <taxon>Galloanserae</taxon>
        <taxon>Anseriformes</taxon>
        <taxon>Anatidae</taxon>
        <taxon>Anatinae</taxon>
        <taxon>Cairina</taxon>
    </lineage>
</organism>
<dbReference type="Pfam" id="PF02201">
    <property type="entry name" value="SWIB"/>
    <property type="match status" value="1"/>
</dbReference>
<dbReference type="GO" id="GO:0010468">
    <property type="term" value="P:regulation of gene expression"/>
    <property type="evidence" value="ECO:0007669"/>
    <property type="project" value="TreeGrafter"/>
</dbReference>
<keyword evidence="4" id="KW-1133">Transmembrane helix</keyword>
<evidence type="ECO:0000313" key="7">
    <source>
        <dbReference type="Proteomes" id="UP000694556"/>
    </source>
</evidence>